<evidence type="ECO:0000313" key="2">
    <source>
        <dbReference type="EMBL" id="MBU9714614.1"/>
    </source>
</evidence>
<keyword evidence="1" id="KW-1133">Transmembrane helix</keyword>
<feature type="transmembrane region" description="Helical" evidence="1">
    <location>
        <begin position="144"/>
        <end position="163"/>
    </location>
</feature>
<comment type="caution">
    <text evidence="2">The sequence shown here is derived from an EMBL/GenBank/DDBJ whole genome shotgun (WGS) entry which is preliminary data.</text>
</comment>
<sequence>MGNKGEKSIIEIIYEMIMFVLAFVAVATIWYGTQYDSVIVWGTWVIFFLDFLYRFFTTTNKMKFLRSNPFMIIAIIPLDSIFQLARVARLLHFLRLKVITQYYTKPIIKKLEKQRFSYLIPVAFIVVFICVLPLYLLEQSLETYFDAFMGGIASLVFFGYTAIKPQTTLGTIIITLLTILGVIIHGVIISSLLKTMLGFPFVKKYKSKLIKNKENRIKKAE</sequence>
<dbReference type="EMBL" id="JAHQCS010000181">
    <property type="protein sequence ID" value="MBU9714614.1"/>
    <property type="molecule type" value="Genomic_DNA"/>
</dbReference>
<name>A0ABS6JLR3_9BACI</name>
<evidence type="ECO:0000256" key="1">
    <source>
        <dbReference type="SAM" id="Phobius"/>
    </source>
</evidence>
<feature type="transmembrane region" description="Helical" evidence="1">
    <location>
        <begin position="169"/>
        <end position="193"/>
    </location>
</feature>
<dbReference type="Proteomes" id="UP000784880">
    <property type="component" value="Unassembled WGS sequence"/>
</dbReference>
<feature type="transmembrane region" description="Helical" evidence="1">
    <location>
        <begin position="38"/>
        <end position="56"/>
    </location>
</feature>
<organism evidence="2 3">
    <name type="scientific">Evansella tamaricis</name>
    <dbReference type="NCBI Taxonomy" id="2069301"/>
    <lineage>
        <taxon>Bacteria</taxon>
        <taxon>Bacillati</taxon>
        <taxon>Bacillota</taxon>
        <taxon>Bacilli</taxon>
        <taxon>Bacillales</taxon>
        <taxon>Bacillaceae</taxon>
        <taxon>Evansella</taxon>
    </lineage>
</organism>
<keyword evidence="3" id="KW-1185">Reference proteome</keyword>
<evidence type="ECO:0008006" key="4">
    <source>
        <dbReference type="Google" id="ProtNLM"/>
    </source>
</evidence>
<gene>
    <name evidence="2" type="ORF">KS419_22985</name>
</gene>
<protein>
    <recommendedName>
        <fullName evidence="4">Voltage-gated potassium channel</fullName>
    </recommendedName>
</protein>
<evidence type="ECO:0000313" key="3">
    <source>
        <dbReference type="Proteomes" id="UP000784880"/>
    </source>
</evidence>
<proteinExistence type="predicted"/>
<feature type="transmembrane region" description="Helical" evidence="1">
    <location>
        <begin position="12"/>
        <end position="32"/>
    </location>
</feature>
<keyword evidence="1" id="KW-0472">Membrane</keyword>
<dbReference type="RefSeq" id="WP_217069321.1">
    <property type="nucleotide sequence ID" value="NZ_JAHQCS010000181.1"/>
</dbReference>
<feature type="transmembrane region" description="Helical" evidence="1">
    <location>
        <begin position="118"/>
        <end position="137"/>
    </location>
</feature>
<reference evidence="2 3" key="1">
    <citation type="submission" date="2021-06" db="EMBL/GenBank/DDBJ databases">
        <title>Bacillus sp. RD4P76, an endophyte from a halophyte.</title>
        <authorList>
            <person name="Sun J.-Q."/>
        </authorList>
    </citation>
    <scope>NUCLEOTIDE SEQUENCE [LARGE SCALE GENOMIC DNA]</scope>
    <source>
        <strain evidence="2 3">CGMCC 1.15917</strain>
    </source>
</reference>
<accession>A0ABS6JLR3</accession>
<keyword evidence="1" id="KW-0812">Transmembrane</keyword>